<keyword evidence="15" id="KW-1185">Reference proteome</keyword>
<sequence>MARVTGARGRRSLSERVLTAGVLLFLAPLGFVVASASIEGALARSTEQRVEACARVVAHAWRDGASLAEAAESSCRRHHLRVRVVEGDAVHDVADHLVSTSFDDLVGDVFYGPERSDALRTLERTWAPLPERAETRSAREAGDGMVCTLRADANLRICSGALRATRTSDGARAVVHVIGSSRSARVSRYAQRRELAGMLAFGAVLAFALVAWLLRRVTGTVRDLARDVESLAASRDGRLDEERPRELAEVAAAFNRLRDTLARADAQNEAFLADLAHEMKNPVAAIAAAAESLEAASSADPERRARLSRSITASAARLDRLIGQFLELARAEAGLPRDARERVDLVALAHGVASTTTVPDDRRLVIDAEGVHEVDGVPARLESALRNVIDNAIAFARAEVRVRVVREDATLVLEVHDDGPGIAADDLPRVFDRFYTARQDGRGTGLGLAIVRATVEAHGGTVDVRSRSGEGTTFALRLPAR</sequence>
<evidence type="ECO:0000256" key="9">
    <source>
        <dbReference type="ARBA" id="ARBA00023012"/>
    </source>
</evidence>
<accession>A0A0F6VYR4</accession>
<proteinExistence type="predicted"/>
<evidence type="ECO:0000259" key="12">
    <source>
        <dbReference type="PROSITE" id="PS50109"/>
    </source>
</evidence>
<gene>
    <name evidence="14" type="ORF">DB32_000192</name>
</gene>
<keyword evidence="8 11" id="KW-1133">Transmembrane helix</keyword>
<keyword evidence="9" id="KW-0902">Two-component regulatory system</keyword>
<keyword evidence="7" id="KW-0418">Kinase</keyword>
<dbReference type="Gene3D" id="3.30.565.10">
    <property type="entry name" value="Histidine kinase-like ATPase, C-terminal domain"/>
    <property type="match status" value="1"/>
</dbReference>
<dbReference type="SUPFAM" id="SSF47384">
    <property type="entry name" value="Homodimeric domain of signal transducing histidine kinase"/>
    <property type="match status" value="1"/>
</dbReference>
<dbReference type="InterPro" id="IPR003661">
    <property type="entry name" value="HisK_dim/P_dom"/>
</dbReference>
<evidence type="ECO:0000256" key="1">
    <source>
        <dbReference type="ARBA" id="ARBA00000085"/>
    </source>
</evidence>
<dbReference type="InterPro" id="IPR003660">
    <property type="entry name" value="HAMP_dom"/>
</dbReference>
<dbReference type="EMBL" id="CP011125">
    <property type="protein sequence ID" value="AKF03043.1"/>
    <property type="molecule type" value="Genomic_DNA"/>
</dbReference>
<dbReference type="KEGG" id="samy:DB32_000192"/>
<evidence type="ECO:0000256" key="8">
    <source>
        <dbReference type="ARBA" id="ARBA00022989"/>
    </source>
</evidence>
<evidence type="ECO:0000259" key="13">
    <source>
        <dbReference type="PROSITE" id="PS50885"/>
    </source>
</evidence>
<name>A0A0F6VYR4_9BACT</name>
<evidence type="ECO:0000256" key="7">
    <source>
        <dbReference type="ARBA" id="ARBA00022777"/>
    </source>
</evidence>
<evidence type="ECO:0000256" key="6">
    <source>
        <dbReference type="ARBA" id="ARBA00022692"/>
    </source>
</evidence>
<protein>
    <recommendedName>
        <fullName evidence="3">histidine kinase</fullName>
        <ecNumber evidence="3">2.7.13.3</ecNumber>
    </recommendedName>
</protein>
<reference evidence="14 15" key="1">
    <citation type="submission" date="2015-03" db="EMBL/GenBank/DDBJ databases">
        <title>Genome assembly of Sandaracinus amylolyticus DSM 53668.</title>
        <authorList>
            <person name="Sharma G."/>
            <person name="Subramanian S."/>
        </authorList>
    </citation>
    <scope>NUCLEOTIDE SEQUENCE [LARGE SCALE GENOMIC DNA]</scope>
    <source>
        <strain evidence="14 15">DSM 53668</strain>
    </source>
</reference>
<dbReference type="SMART" id="SM00388">
    <property type="entry name" value="HisKA"/>
    <property type="match status" value="1"/>
</dbReference>
<dbReference type="EC" id="2.7.13.3" evidence="3"/>
<feature type="domain" description="Histidine kinase" evidence="12">
    <location>
        <begin position="274"/>
        <end position="481"/>
    </location>
</feature>
<evidence type="ECO:0000256" key="4">
    <source>
        <dbReference type="ARBA" id="ARBA00022553"/>
    </source>
</evidence>
<dbReference type="PANTHER" id="PTHR45436">
    <property type="entry name" value="SENSOR HISTIDINE KINASE YKOH"/>
    <property type="match status" value="1"/>
</dbReference>
<dbReference type="PROSITE" id="PS50885">
    <property type="entry name" value="HAMP"/>
    <property type="match status" value="1"/>
</dbReference>
<evidence type="ECO:0000256" key="2">
    <source>
        <dbReference type="ARBA" id="ARBA00004370"/>
    </source>
</evidence>
<dbReference type="InterPro" id="IPR050428">
    <property type="entry name" value="TCS_sensor_his_kinase"/>
</dbReference>
<organism evidence="14 15">
    <name type="scientific">Sandaracinus amylolyticus</name>
    <dbReference type="NCBI Taxonomy" id="927083"/>
    <lineage>
        <taxon>Bacteria</taxon>
        <taxon>Pseudomonadati</taxon>
        <taxon>Myxococcota</taxon>
        <taxon>Polyangia</taxon>
        <taxon>Polyangiales</taxon>
        <taxon>Sandaracinaceae</taxon>
        <taxon>Sandaracinus</taxon>
    </lineage>
</organism>
<evidence type="ECO:0000256" key="10">
    <source>
        <dbReference type="ARBA" id="ARBA00023136"/>
    </source>
</evidence>
<keyword evidence="6 11" id="KW-0812">Transmembrane</keyword>
<dbReference type="Gene3D" id="1.10.287.130">
    <property type="match status" value="1"/>
</dbReference>
<dbReference type="InterPro" id="IPR004358">
    <property type="entry name" value="Sig_transdc_His_kin-like_C"/>
</dbReference>
<dbReference type="AlphaFoldDB" id="A0A0F6VYR4"/>
<dbReference type="SUPFAM" id="SSF55874">
    <property type="entry name" value="ATPase domain of HSP90 chaperone/DNA topoisomerase II/histidine kinase"/>
    <property type="match status" value="1"/>
</dbReference>
<evidence type="ECO:0000256" key="5">
    <source>
        <dbReference type="ARBA" id="ARBA00022679"/>
    </source>
</evidence>
<dbReference type="PRINTS" id="PR00344">
    <property type="entry name" value="BCTRLSENSOR"/>
</dbReference>
<dbReference type="InterPro" id="IPR036890">
    <property type="entry name" value="HATPase_C_sf"/>
</dbReference>
<evidence type="ECO:0000256" key="11">
    <source>
        <dbReference type="SAM" id="Phobius"/>
    </source>
</evidence>
<feature type="domain" description="HAMP" evidence="13">
    <location>
        <begin position="215"/>
        <end position="266"/>
    </location>
</feature>
<dbReference type="SMART" id="SM00387">
    <property type="entry name" value="HATPase_c"/>
    <property type="match status" value="1"/>
</dbReference>
<comment type="catalytic activity">
    <reaction evidence="1">
        <text>ATP + protein L-histidine = ADP + protein N-phospho-L-histidine.</text>
        <dbReference type="EC" id="2.7.13.3"/>
    </reaction>
</comment>
<evidence type="ECO:0000256" key="3">
    <source>
        <dbReference type="ARBA" id="ARBA00012438"/>
    </source>
</evidence>
<dbReference type="CDD" id="cd00075">
    <property type="entry name" value="HATPase"/>
    <property type="match status" value="1"/>
</dbReference>
<evidence type="ECO:0000313" key="14">
    <source>
        <dbReference type="EMBL" id="AKF03043.1"/>
    </source>
</evidence>
<dbReference type="GO" id="GO:0005886">
    <property type="term" value="C:plasma membrane"/>
    <property type="evidence" value="ECO:0007669"/>
    <property type="project" value="TreeGrafter"/>
</dbReference>
<dbReference type="InterPro" id="IPR036097">
    <property type="entry name" value="HisK_dim/P_sf"/>
</dbReference>
<dbReference type="GO" id="GO:0000155">
    <property type="term" value="F:phosphorelay sensor kinase activity"/>
    <property type="evidence" value="ECO:0007669"/>
    <property type="project" value="InterPro"/>
</dbReference>
<dbReference type="Proteomes" id="UP000034883">
    <property type="component" value="Chromosome"/>
</dbReference>
<dbReference type="STRING" id="927083.DB32_000192"/>
<feature type="transmembrane region" description="Helical" evidence="11">
    <location>
        <begin position="195"/>
        <end position="214"/>
    </location>
</feature>
<comment type="subcellular location">
    <subcellularLocation>
        <location evidence="2">Membrane</location>
    </subcellularLocation>
</comment>
<dbReference type="PANTHER" id="PTHR45436:SF5">
    <property type="entry name" value="SENSOR HISTIDINE KINASE TRCS"/>
    <property type="match status" value="1"/>
</dbReference>
<keyword evidence="10 11" id="KW-0472">Membrane</keyword>
<dbReference type="InterPro" id="IPR005467">
    <property type="entry name" value="His_kinase_dom"/>
</dbReference>
<dbReference type="Gene3D" id="6.10.340.10">
    <property type="match status" value="1"/>
</dbReference>
<dbReference type="Pfam" id="PF02518">
    <property type="entry name" value="HATPase_c"/>
    <property type="match status" value="1"/>
</dbReference>
<dbReference type="CDD" id="cd00082">
    <property type="entry name" value="HisKA"/>
    <property type="match status" value="1"/>
</dbReference>
<dbReference type="InterPro" id="IPR003594">
    <property type="entry name" value="HATPase_dom"/>
</dbReference>
<keyword evidence="5" id="KW-0808">Transferase</keyword>
<dbReference type="Pfam" id="PF00512">
    <property type="entry name" value="HisKA"/>
    <property type="match status" value="1"/>
</dbReference>
<keyword evidence="4" id="KW-0597">Phosphoprotein</keyword>
<dbReference type="PROSITE" id="PS50109">
    <property type="entry name" value="HIS_KIN"/>
    <property type="match status" value="1"/>
</dbReference>
<evidence type="ECO:0000313" key="15">
    <source>
        <dbReference type="Proteomes" id="UP000034883"/>
    </source>
</evidence>